<gene>
    <name evidence="1" type="ORF">K2173_002279</name>
</gene>
<dbReference type="InterPro" id="IPR037476">
    <property type="entry name" value="PCH1"/>
</dbReference>
<proteinExistence type="predicted"/>
<reference evidence="1 2" key="1">
    <citation type="submission" date="2021-09" db="EMBL/GenBank/DDBJ databases">
        <title>Genomic insights and catalytic innovation underlie evolution of tropane alkaloids biosynthesis.</title>
        <authorList>
            <person name="Wang Y.-J."/>
            <person name="Tian T."/>
            <person name="Huang J.-P."/>
            <person name="Huang S.-X."/>
        </authorList>
    </citation>
    <scope>NUCLEOTIDE SEQUENCE [LARGE SCALE GENOMIC DNA]</scope>
    <source>
        <strain evidence="1">KIB-2018</strain>
        <tissue evidence="1">Leaf</tissue>
    </source>
</reference>
<sequence>MSSHDVQSYHEGDAVSEKSTQPYECVWMAHWKLAGCKPARETQNLMSLRYESGGENINTNNHPLFSRPETEAAEGPSFVKENKLVNKGNAVDSMNENMTTNSKTLGDETLEDQRFLMVKSYTNRVSKVAPKMGESSCHHVLSQQIGPISGCNVRARAQNCSSSRFGLTSSGGVTQPTGFQLLLEDTQWNLESQAKPNKLVEKTSSPVFSPSEYYQPGSTSKVVPHQFDSGKTHMNLHFASHDYDGQSSATFCPHEDKMTNNSVMLIRDLSEDSSHLEDAASKRLSDMPNSNECPDQIRPFRNLEKSNLGSYALQRLSPSVHDVETMRIYTTIDSVKEFVKGPAQYSQTTSRFFFTKKTDLNLLGGHQNFRELSVSKSKGKEVINFPLQSPEFDLHINQEVKLQSLALDSFTDSFRKENTENTKTSSFDLKNESSAETDIMDMDAFRQNHCSGLESSQENKDIKTDQKFPALITEFASIRGDRGEKLLNTDIPDIRQKPCKFPGVTVAADDMDMSTSRTQSLDLEQFLSHAENPRSAKSYPIDSPLGLEPCSRWVKRLKPSVSDSYAYGTKSSKMEEATSHEKVNKFFNEMLKCNKISPETEVNKSQIEGLTAVDQTTELRKKAESSCTSSLRKSEDIKLLHTWLRRWCHNSNAPPKRKSETMVVCEPQKSKLKKDDFQKKQFPSIAAMALMGKNMTGFRPCEFVRRGSFVVWNTKEMKL</sequence>
<dbReference type="PANTHER" id="PTHR36062:SF1">
    <property type="entry name" value="OS01G0687300 PROTEIN"/>
    <property type="match status" value="1"/>
</dbReference>
<organism evidence="1 2">
    <name type="scientific">Erythroxylum novogranatense</name>
    <dbReference type="NCBI Taxonomy" id="1862640"/>
    <lineage>
        <taxon>Eukaryota</taxon>
        <taxon>Viridiplantae</taxon>
        <taxon>Streptophyta</taxon>
        <taxon>Embryophyta</taxon>
        <taxon>Tracheophyta</taxon>
        <taxon>Spermatophyta</taxon>
        <taxon>Magnoliopsida</taxon>
        <taxon>eudicotyledons</taxon>
        <taxon>Gunneridae</taxon>
        <taxon>Pentapetalae</taxon>
        <taxon>rosids</taxon>
        <taxon>fabids</taxon>
        <taxon>Malpighiales</taxon>
        <taxon>Erythroxylaceae</taxon>
        <taxon>Erythroxylum</taxon>
    </lineage>
</organism>
<keyword evidence="2" id="KW-1185">Reference proteome</keyword>
<dbReference type="PANTHER" id="PTHR36062">
    <property type="entry name" value="OS01G0687300 PROTEIN"/>
    <property type="match status" value="1"/>
</dbReference>
<evidence type="ECO:0000313" key="2">
    <source>
        <dbReference type="Proteomes" id="UP001159364"/>
    </source>
</evidence>
<accession>A0AAV8TAN0</accession>
<evidence type="ECO:0000313" key="1">
    <source>
        <dbReference type="EMBL" id="KAJ8763396.1"/>
    </source>
</evidence>
<dbReference type="AlphaFoldDB" id="A0AAV8TAN0"/>
<dbReference type="GO" id="GO:0010099">
    <property type="term" value="P:regulation of photomorphogenesis"/>
    <property type="evidence" value="ECO:0007669"/>
    <property type="project" value="InterPro"/>
</dbReference>
<dbReference type="EMBL" id="JAIWQS010000005">
    <property type="protein sequence ID" value="KAJ8763396.1"/>
    <property type="molecule type" value="Genomic_DNA"/>
</dbReference>
<dbReference type="Proteomes" id="UP001159364">
    <property type="component" value="Linkage Group LG05"/>
</dbReference>
<evidence type="ECO:0008006" key="3">
    <source>
        <dbReference type="Google" id="ProtNLM"/>
    </source>
</evidence>
<protein>
    <recommendedName>
        <fullName evidence="3">F-box family protein</fullName>
    </recommendedName>
</protein>
<name>A0AAV8TAN0_9ROSI</name>
<comment type="caution">
    <text evidence="1">The sequence shown here is derived from an EMBL/GenBank/DDBJ whole genome shotgun (WGS) entry which is preliminary data.</text>
</comment>